<dbReference type="EMBL" id="KU574722">
    <property type="protein sequence ID" value="AMM43973.1"/>
    <property type="molecule type" value="Genomic_DNA"/>
</dbReference>
<organism evidence="1 2">
    <name type="scientific">Pectobacterium phage vB_PcaM_CBB</name>
    <dbReference type="NCBI Taxonomy" id="2772511"/>
    <lineage>
        <taxon>Viruses</taxon>
        <taxon>Duplodnaviria</taxon>
        <taxon>Heunggongvirae</taxon>
        <taxon>Uroviricota</taxon>
        <taxon>Caudoviricetes</taxon>
        <taxon>Mimasvirus</taxon>
        <taxon>Mimasvirus CBB</taxon>
    </lineage>
</organism>
<sequence length="64" mass="7452">MITENVTIYDNLNESYGSPYGFSYHGFIFVFETAEERDAWIQDCTVEDLEYIINESEEEINAEG</sequence>
<proteinExistence type="predicted"/>
<evidence type="ECO:0000313" key="1">
    <source>
        <dbReference type="EMBL" id="AMM43973.1"/>
    </source>
</evidence>
<gene>
    <name evidence="1" type="ORF">CBB_410</name>
</gene>
<protein>
    <submittedName>
        <fullName evidence="1">Uncharacterized protein</fullName>
    </submittedName>
</protein>
<accession>A0A1L2CVB9</accession>
<name>A0A1L2CVB9_9CAUD</name>
<evidence type="ECO:0000313" key="2">
    <source>
        <dbReference type="Proteomes" id="UP000223891"/>
    </source>
</evidence>
<reference evidence="2" key="1">
    <citation type="submission" date="2016-01" db="EMBL/GenBank/DDBJ databases">
        <title>Isolation and Characterization of Enterobacteria phage CBB.</title>
        <authorList>
            <person name="Buttimer C.T.H."/>
            <person name="Hendrix H."/>
            <person name="Alexandre H."/>
            <person name="O'Mahony J."/>
            <person name="Lavigne R."/>
            <person name="Coffey A."/>
        </authorList>
    </citation>
    <scope>NUCLEOTIDE SEQUENCE [LARGE SCALE GENOMIC DNA]</scope>
</reference>
<dbReference type="Proteomes" id="UP000223891">
    <property type="component" value="Segment"/>
</dbReference>
<keyword evidence="2" id="KW-1185">Reference proteome</keyword>